<dbReference type="EMBL" id="AP018929">
    <property type="protein sequence ID" value="BBG24811.1"/>
    <property type="molecule type" value="Genomic_DNA"/>
</dbReference>
<dbReference type="STRING" id="1294262.GCA_001316085_02124"/>
<dbReference type="Proteomes" id="UP000322983">
    <property type="component" value="Chromosome"/>
</dbReference>
<dbReference type="CDD" id="cd06464">
    <property type="entry name" value="ACD_sHsps-like"/>
    <property type="match status" value="1"/>
</dbReference>
<evidence type="ECO:0000313" key="4">
    <source>
        <dbReference type="EMBL" id="BBG27595.1"/>
    </source>
</evidence>
<dbReference type="KEGG" id="step:IC006_2145"/>
<organism evidence="4 6">
    <name type="scientific">Sulfuracidifex tepidarius</name>
    <dbReference type="NCBI Taxonomy" id="1294262"/>
    <lineage>
        <taxon>Archaea</taxon>
        <taxon>Thermoproteota</taxon>
        <taxon>Thermoprotei</taxon>
        <taxon>Sulfolobales</taxon>
        <taxon>Sulfolobaceae</taxon>
        <taxon>Sulfuracidifex</taxon>
    </lineage>
</organism>
<feature type="domain" description="ArsA HSP20-like" evidence="2">
    <location>
        <begin position="94"/>
        <end position="154"/>
    </location>
</feature>
<keyword evidence="5" id="KW-1185">Reference proteome</keyword>
<reference evidence="6" key="1">
    <citation type="submission" date="2018-09" db="EMBL/GenBank/DDBJ databases">
        <title>Complete Genome Sequencing of Sulfolobus sp. JCM 16834.</title>
        <authorList>
            <person name="Kato S."/>
            <person name="Itoh T."/>
            <person name="Ohkuma M."/>
        </authorList>
    </citation>
    <scope>NUCLEOTIDE SEQUENCE [LARGE SCALE GENOMIC DNA]</scope>
    <source>
        <strain evidence="6">IC-007</strain>
    </source>
</reference>
<evidence type="ECO:0000313" key="3">
    <source>
        <dbReference type="EMBL" id="BBG24811.1"/>
    </source>
</evidence>
<evidence type="ECO:0000256" key="1">
    <source>
        <dbReference type="SAM" id="MobiDB-lite"/>
    </source>
</evidence>
<reference evidence="4 5" key="2">
    <citation type="journal article" date="2020" name="Int. J. Syst. Evol. Microbiol.">
        <title>Sulfuracidifex tepidarius gen. nov., sp. nov. and transfer of Sulfolobus metallicus Huber and Stetter 1992 to the genus Sulfuracidifex as Sulfuracidifex metallicus comb. nov.</title>
        <authorList>
            <person name="Itoh T."/>
            <person name="Miura T."/>
            <person name="Sakai H.D."/>
            <person name="Kato S."/>
            <person name="Ohkuma M."/>
            <person name="Takashina T."/>
        </authorList>
    </citation>
    <scope>NUCLEOTIDE SEQUENCE</scope>
    <source>
        <strain evidence="3 5">IC-006</strain>
        <strain evidence="4">IC-007</strain>
    </source>
</reference>
<sequence>MFGRKKKDNKDDKKDDAVQPSDPFMDMFEKMIKDQEEIIRSMFGDIDNNFSHSVVTRVSVGPDGKPKVEKFVNGVPVTQEESEDVEPEIVESGDKVVFTMELPGVSKDKLSVRLKNKVKLIVSTEDGFRREVSLPGSVSLISARFKNGVLSCTFHKEYVESEEEIHLD</sequence>
<dbReference type="Pfam" id="PF17886">
    <property type="entry name" value="ArsA_HSP20"/>
    <property type="match status" value="1"/>
</dbReference>
<accession>A0A510E4Y2</accession>
<dbReference type="AlphaFoldDB" id="A0A510E4Y2"/>
<dbReference type="EMBL" id="AP018930">
    <property type="protein sequence ID" value="BBG27595.1"/>
    <property type="molecule type" value="Genomic_DNA"/>
</dbReference>
<gene>
    <name evidence="3" type="ORF">IC006_2145</name>
    <name evidence="4" type="ORF">IC007_2149</name>
</gene>
<dbReference type="RefSeq" id="WP_054846231.1">
    <property type="nucleotide sequence ID" value="NZ_AP018929.1"/>
</dbReference>
<evidence type="ECO:0000313" key="5">
    <source>
        <dbReference type="Proteomes" id="UP000322983"/>
    </source>
</evidence>
<dbReference type="SUPFAM" id="SSF49764">
    <property type="entry name" value="HSP20-like chaperones"/>
    <property type="match status" value="1"/>
</dbReference>
<protein>
    <recommendedName>
        <fullName evidence="2">ArsA HSP20-like domain-containing protein</fullName>
    </recommendedName>
</protein>
<dbReference type="Proteomes" id="UP000325030">
    <property type="component" value="Chromosome"/>
</dbReference>
<dbReference type="GeneID" id="41718477"/>
<name>A0A510E4Y2_9CREN</name>
<dbReference type="OrthoDB" id="34683at2157"/>
<evidence type="ECO:0000259" key="2">
    <source>
        <dbReference type="Pfam" id="PF17886"/>
    </source>
</evidence>
<dbReference type="Gene3D" id="2.60.40.790">
    <property type="match status" value="1"/>
</dbReference>
<dbReference type="InterPro" id="IPR008978">
    <property type="entry name" value="HSP20-like_chaperone"/>
</dbReference>
<proteinExistence type="predicted"/>
<evidence type="ECO:0000313" key="6">
    <source>
        <dbReference type="Proteomes" id="UP000325030"/>
    </source>
</evidence>
<feature type="compositionally biased region" description="Basic and acidic residues" evidence="1">
    <location>
        <begin position="8"/>
        <end position="17"/>
    </location>
</feature>
<dbReference type="InterPro" id="IPR040612">
    <property type="entry name" value="ArsA_HSP20-like"/>
</dbReference>
<feature type="region of interest" description="Disordered" evidence="1">
    <location>
        <begin position="1"/>
        <end position="23"/>
    </location>
</feature>
<accession>A0A510DX50</accession>